<feature type="compositionally biased region" description="Low complexity" evidence="3">
    <location>
        <begin position="349"/>
        <end position="379"/>
    </location>
</feature>
<protein>
    <submittedName>
        <fullName evidence="6">Serine/threonine-protein kinase Nek10</fullName>
        <ecNumber evidence="6">2.7.11.1</ecNumber>
    </submittedName>
</protein>
<dbReference type="InterPro" id="IPR003806">
    <property type="entry name" value="ATP-grasp_PylC-type"/>
</dbReference>
<dbReference type="InterPro" id="IPR011009">
    <property type="entry name" value="Kinase-like_dom_sf"/>
</dbReference>
<dbReference type="Gene3D" id="3.30.470.20">
    <property type="entry name" value="ATP-grasp fold, B domain"/>
    <property type="match status" value="1"/>
</dbReference>
<dbReference type="GO" id="GO:0004674">
    <property type="term" value="F:protein serine/threonine kinase activity"/>
    <property type="evidence" value="ECO:0007669"/>
    <property type="project" value="UniProtKB-EC"/>
</dbReference>
<dbReference type="Gene3D" id="1.10.510.10">
    <property type="entry name" value="Transferase(Phosphotransferase) domain 1"/>
    <property type="match status" value="1"/>
</dbReference>
<reference evidence="6" key="1">
    <citation type="submission" date="2023-01" db="EMBL/GenBank/DDBJ databases">
        <title>Genome assembly of the deep-sea coral Lophelia pertusa.</title>
        <authorList>
            <person name="Herrera S."/>
            <person name="Cordes E."/>
        </authorList>
    </citation>
    <scope>NUCLEOTIDE SEQUENCE</scope>
    <source>
        <strain evidence="6">USNM1676648</strain>
        <tissue evidence="6">Polyp</tissue>
    </source>
</reference>
<dbReference type="GO" id="GO:0005524">
    <property type="term" value="F:ATP binding"/>
    <property type="evidence" value="ECO:0007669"/>
    <property type="project" value="UniProtKB-UniRule"/>
</dbReference>
<dbReference type="InterPro" id="IPR011761">
    <property type="entry name" value="ATP-grasp"/>
</dbReference>
<dbReference type="EC" id="2.7.11.1" evidence="6"/>
<dbReference type="PANTHER" id="PTHR37018:SF1">
    <property type="entry name" value="CULTURE SPECIFIC PROTEIN, PUTATIVE (AFU_ORTHOLOGUE AFUA_2G00130)-RELATED"/>
    <property type="match status" value="1"/>
</dbReference>
<keyword evidence="7" id="KW-1185">Reference proteome</keyword>
<evidence type="ECO:0000256" key="3">
    <source>
        <dbReference type="SAM" id="MobiDB-lite"/>
    </source>
</evidence>
<comment type="caution">
    <text evidence="6">The sequence shown here is derived from an EMBL/GenBank/DDBJ whole genome shotgun (WGS) entry which is preliminary data.</text>
</comment>
<evidence type="ECO:0000256" key="2">
    <source>
        <dbReference type="SAM" id="Coils"/>
    </source>
</evidence>
<evidence type="ECO:0000256" key="1">
    <source>
        <dbReference type="PROSITE-ProRule" id="PRU00409"/>
    </source>
</evidence>
<organism evidence="6 7">
    <name type="scientific">Desmophyllum pertusum</name>
    <dbReference type="NCBI Taxonomy" id="174260"/>
    <lineage>
        <taxon>Eukaryota</taxon>
        <taxon>Metazoa</taxon>
        <taxon>Cnidaria</taxon>
        <taxon>Anthozoa</taxon>
        <taxon>Hexacorallia</taxon>
        <taxon>Scleractinia</taxon>
        <taxon>Caryophylliina</taxon>
        <taxon>Caryophylliidae</taxon>
        <taxon>Desmophyllum</taxon>
    </lineage>
</organism>
<feature type="coiled-coil region" evidence="2">
    <location>
        <begin position="106"/>
        <end position="137"/>
    </location>
</feature>
<dbReference type="AlphaFoldDB" id="A0A9X0CYH6"/>
<dbReference type="Pfam" id="PF02655">
    <property type="entry name" value="ATP-grasp_3"/>
    <property type="match status" value="1"/>
</dbReference>
<evidence type="ECO:0000259" key="5">
    <source>
        <dbReference type="PROSITE" id="PS50975"/>
    </source>
</evidence>
<dbReference type="SUPFAM" id="SSF56059">
    <property type="entry name" value="Glutathione synthetase ATP-binding domain-like"/>
    <property type="match status" value="1"/>
</dbReference>
<dbReference type="PROSITE" id="PS50975">
    <property type="entry name" value="ATP_GRASP"/>
    <property type="match status" value="1"/>
</dbReference>
<dbReference type="SUPFAM" id="SSF56112">
    <property type="entry name" value="Protein kinase-like (PK-like)"/>
    <property type="match status" value="1"/>
</dbReference>
<accession>A0A9X0CYH6</accession>
<feature type="domain" description="Protein kinase" evidence="4">
    <location>
        <begin position="1"/>
        <end position="103"/>
    </location>
</feature>
<dbReference type="Pfam" id="PF00069">
    <property type="entry name" value="Pkinase"/>
    <property type="match status" value="1"/>
</dbReference>
<dbReference type="OrthoDB" id="248923at2759"/>
<dbReference type="EMBL" id="MU826354">
    <property type="protein sequence ID" value="KAJ7380201.1"/>
    <property type="molecule type" value="Genomic_DNA"/>
</dbReference>
<keyword evidence="2" id="KW-0175">Coiled coil</keyword>
<proteinExistence type="predicted"/>
<sequence>MTSMVGTILYSCPEVLQSQPYGEKADVWASGCILYQMATLQPPFYSSNMLALATKIVEAQYEPIPPGHYSDKLSETVQRCLSPNPDGRPDIVQVAANISEIMLLYVDKLRSHEISLEKKLERERKRTQRHYIEATRNMQNYHRLFWASQERYDKLVNLSSSGGAAGFRTVDIPEGSDTVFEAASALADSNKNGVHKNGETEPAPQVDSGIDIGGDVQANGGLGSSTRSPEQNNNNGGSKHESNSSPGLSRRQRTLKPVTDKSTSKGSVEKSSSSGKDNKEKPSPSGRTATEKTQNGRTIVEKTSANSSTSNSHVFTVPKPPGPRKGARRPLHVDFAVSSKAGTSNGANTSTVTHGVTSSGISASGISESTSRRTQSSSSVEMYRRQTSGQLKARPPTAAATLSISPRKVRQIIDPISQILNQLHKIIFITQLPPTLSPNPQRRIVEQFKRALFAPQNSSFVNLKSEVKKVIEGSREVIDLKFGFGDPTFLHHQQDTADKLVSGVNLESADGQEIGITYEMMQNIIENVLMESGYYDMSPCARNRTVPLGPIGTLIRLIIVSSSTNMITIGSLIRKDLNKAYFLPQQPSSYSKGYRFQNDTKYRMFDSPPPALSFNQVLFPLRNLPTAGDKIPVIMDHKPPWYLQKHWQKWLPAFSEATVKSVDEALQDDVPIVTSAALQGIPEHKHSIDPDVMYKMQLKSSILDIGVPIPRHMDENSISYPCAVKADMGWAGRGNRLVQNASELSATLRDIRETCGWKGGIVFQEFLPGVEEVPSFMFHLDKAGEIFWLGTTLGIFDVFEWTGGTVDWGKQDEYRDLVYEDFTVPIKNYLHKNGYFGIVSFEVLFTARGKYLVDLNPRVAGETSHLLLARYMASEVGLKHSAMFSENTHNMTRERLVEKANEINARNLGVGQIIILAAAEEDNGSCYSDVSVFAKTPDDVQFLFKKLDFARSRSYSGPVCI</sequence>
<dbReference type="GO" id="GO:0046872">
    <property type="term" value="F:metal ion binding"/>
    <property type="evidence" value="ECO:0007669"/>
    <property type="project" value="InterPro"/>
</dbReference>
<gene>
    <name evidence="6" type="primary">NEK10_1</name>
    <name evidence="6" type="ORF">OS493_010913</name>
</gene>
<keyword evidence="6" id="KW-0808">Transferase</keyword>
<keyword evidence="1" id="KW-0547">Nucleotide-binding</keyword>
<feature type="compositionally biased region" description="Polar residues" evidence="3">
    <location>
        <begin position="224"/>
        <end position="247"/>
    </location>
</feature>
<evidence type="ECO:0000259" key="4">
    <source>
        <dbReference type="PROSITE" id="PS50011"/>
    </source>
</evidence>
<dbReference type="InterPro" id="IPR053269">
    <property type="entry name" value="Asp-Met_ligase"/>
</dbReference>
<feature type="compositionally biased region" description="Polar residues" evidence="3">
    <location>
        <begin position="285"/>
        <end position="314"/>
    </location>
</feature>
<dbReference type="Proteomes" id="UP001163046">
    <property type="component" value="Unassembled WGS sequence"/>
</dbReference>
<keyword evidence="1" id="KW-0067">ATP-binding</keyword>
<dbReference type="PROSITE" id="PS50011">
    <property type="entry name" value="PROTEIN_KINASE_DOM"/>
    <property type="match status" value="1"/>
</dbReference>
<feature type="compositionally biased region" description="Low complexity" evidence="3">
    <location>
        <begin position="264"/>
        <end position="275"/>
    </location>
</feature>
<dbReference type="InterPro" id="IPR000719">
    <property type="entry name" value="Prot_kinase_dom"/>
</dbReference>
<name>A0A9X0CYH6_9CNID</name>
<evidence type="ECO:0000313" key="6">
    <source>
        <dbReference type="EMBL" id="KAJ7380201.1"/>
    </source>
</evidence>
<feature type="domain" description="ATP-grasp" evidence="5">
    <location>
        <begin position="690"/>
        <end position="889"/>
    </location>
</feature>
<dbReference type="PANTHER" id="PTHR37018">
    <property type="entry name" value="CULTURE SPECIFIC PROTEIN, PUTATIVE (AFU_ORTHOLOGUE AFUA_2G00130)-RELATED"/>
    <property type="match status" value="1"/>
</dbReference>
<feature type="region of interest" description="Disordered" evidence="3">
    <location>
        <begin position="190"/>
        <end position="399"/>
    </location>
</feature>
<keyword evidence="6" id="KW-0418">Kinase</keyword>
<evidence type="ECO:0000313" key="7">
    <source>
        <dbReference type="Proteomes" id="UP001163046"/>
    </source>
</evidence>